<evidence type="ECO:0000256" key="5">
    <source>
        <dbReference type="ARBA" id="ARBA00022729"/>
    </source>
</evidence>
<evidence type="ECO:0000256" key="4">
    <source>
        <dbReference type="ARBA" id="ARBA00022692"/>
    </source>
</evidence>
<dbReference type="eggNOG" id="ENOG502TGKW">
    <property type="taxonomic scope" value="Eukaryota"/>
</dbReference>
<evidence type="ECO:0000256" key="13">
    <source>
        <dbReference type="SAM" id="Phobius"/>
    </source>
</evidence>
<proteinExistence type="evidence at transcript level"/>
<keyword evidence="3" id="KW-1003">Cell membrane</keyword>
<keyword evidence="6 13" id="KW-1133">Transmembrane helix</keyword>
<dbReference type="GO" id="GO:0008528">
    <property type="term" value="F:G protein-coupled peptide receptor activity"/>
    <property type="evidence" value="ECO:0007669"/>
    <property type="project" value="TreeGrafter"/>
</dbReference>
<comment type="similarity">
    <text evidence="2">Belongs to the G-protein coupled receptor 2 family. Mth subfamily.</text>
</comment>
<dbReference type="InterPro" id="IPR010596">
    <property type="entry name" value="Methuselah_N_dom"/>
</dbReference>
<keyword evidence="11" id="KW-0325">Glycoprotein</keyword>
<feature type="transmembrane region" description="Helical" evidence="13">
    <location>
        <begin position="307"/>
        <end position="331"/>
    </location>
</feature>
<feature type="transmembrane region" description="Helical" evidence="13">
    <location>
        <begin position="434"/>
        <end position="452"/>
    </location>
</feature>
<dbReference type="Gene3D" id="2.30.160.11">
    <property type="match status" value="1"/>
</dbReference>
<evidence type="ECO:0000256" key="3">
    <source>
        <dbReference type="ARBA" id="ARBA00022475"/>
    </source>
</evidence>
<evidence type="ECO:0000256" key="7">
    <source>
        <dbReference type="ARBA" id="ARBA00023040"/>
    </source>
</evidence>
<evidence type="ECO:0000256" key="8">
    <source>
        <dbReference type="ARBA" id="ARBA00023136"/>
    </source>
</evidence>
<dbReference type="PANTHER" id="PTHR47154:SF2">
    <property type="entry name" value="G-PROTEIN COUPLED RECEPTOR MTH-RELATED"/>
    <property type="match status" value="1"/>
</dbReference>
<evidence type="ECO:0000256" key="2">
    <source>
        <dbReference type="ARBA" id="ARBA00008979"/>
    </source>
</evidence>
<evidence type="ECO:0000256" key="11">
    <source>
        <dbReference type="ARBA" id="ARBA00023180"/>
    </source>
</evidence>
<dbReference type="PANTHER" id="PTHR47154">
    <property type="entry name" value="G-PROTEIN COUPLED RECEPTOR MTH-RELATED"/>
    <property type="match status" value="1"/>
</dbReference>
<dbReference type="EMBL" id="KA645250">
    <property type="protein sequence ID" value="AFP59879.1"/>
    <property type="molecule type" value="mRNA"/>
</dbReference>
<name>T1PAS1_MUSDO</name>
<dbReference type="EnsemblMetazoa" id="MDOA005988-RC">
    <property type="protein sequence ID" value="MDOA005988-PC"/>
    <property type="gene ID" value="MDOA005988"/>
</dbReference>
<evidence type="ECO:0000256" key="6">
    <source>
        <dbReference type="ARBA" id="ARBA00022989"/>
    </source>
</evidence>
<dbReference type="EnsemblMetazoa" id="MDOA005988-RB">
    <property type="protein sequence ID" value="MDOA005988-PB"/>
    <property type="gene ID" value="MDOA005988"/>
</dbReference>
<dbReference type="VEuPathDB" id="VectorBase:MDOA005988"/>
<feature type="transmembrane region" description="Helical" evidence="13">
    <location>
        <begin position="343"/>
        <end position="359"/>
    </location>
</feature>
<dbReference type="AlphaFoldDB" id="T1PAS1"/>
<accession>T1PAS1</accession>
<dbReference type="VEuPathDB" id="VectorBase:MDOMA2_017009"/>
<keyword evidence="5" id="KW-0732">Signal</keyword>
<evidence type="ECO:0000256" key="10">
    <source>
        <dbReference type="ARBA" id="ARBA00023170"/>
    </source>
</evidence>
<dbReference type="SUPFAM" id="SSF63877">
    <property type="entry name" value="Methuselah ectodomain"/>
    <property type="match status" value="1"/>
</dbReference>
<dbReference type="Pfam" id="PF06652">
    <property type="entry name" value="Methuselah_N"/>
    <property type="match status" value="1"/>
</dbReference>
<dbReference type="Gene3D" id="1.20.1070.10">
    <property type="entry name" value="Rhodopsin 7-helix transmembrane proteins"/>
    <property type="match status" value="1"/>
</dbReference>
<protein>
    <submittedName>
        <fullName evidence="15">Methuselah</fullName>
    </submittedName>
</protein>
<keyword evidence="8 13" id="KW-0472">Membrane</keyword>
<evidence type="ECO:0000256" key="1">
    <source>
        <dbReference type="ARBA" id="ARBA00004651"/>
    </source>
</evidence>
<dbReference type="InterPro" id="IPR036272">
    <property type="entry name" value="Methuselah_N_sf"/>
</dbReference>
<evidence type="ECO:0000259" key="14">
    <source>
        <dbReference type="Pfam" id="PF06652"/>
    </source>
</evidence>
<keyword evidence="10" id="KW-0675">Receptor</keyword>
<evidence type="ECO:0000256" key="12">
    <source>
        <dbReference type="ARBA" id="ARBA00023224"/>
    </source>
</evidence>
<dbReference type="InterPro" id="IPR023311">
    <property type="entry name" value="Methusela_ecto_dom_2"/>
</dbReference>
<dbReference type="EnsemblMetazoa" id="MDOA005988-RD">
    <property type="protein sequence ID" value="MDOA005988-PD"/>
    <property type="gene ID" value="MDOA005988"/>
</dbReference>
<dbReference type="STRING" id="7370.T1PAS1"/>
<dbReference type="Gene3D" id="2.170.180.11">
    <property type="entry name" value="Methuselah ectodomain, domain 2"/>
    <property type="match status" value="1"/>
</dbReference>
<feature type="transmembrane region" description="Helical" evidence="13">
    <location>
        <begin position="472"/>
        <end position="491"/>
    </location>
</feature>
<dbReference type="InterPro" id="IPR051384">
    <property type="entry name" value="Mth_GPCR"/>
</dbReference>
<reference evidence="16" key="2">
    <citation type="submission" date="2021-01" db="UniProtKB">
        <authorList>
            <consortium name="EnsemblMetazoa"/>
        </authorList>
    </citation>
    <scope>IDENTIFICATION</scope>
    <source>
        <strain evidence="16">Aabys</strain>
    </source>
</reference>
<organism evidence="15">
    <name type="scientific">Musca domestica</name>
    <name type="common">House fly</name>
    <dbReference type="NCBI Taxonomy" id="7370"/>
    <lineage>
        <taxon>Eukaryota</taxon>
        <taxon>Metazoa</taxon>
        <taxon>Ecdysozoa</taxon>
        <taxon>Arthropoda</taxon>
        <taxon>Hexapoda</taxon>
        <taxon>Insecta</taxon>
        <taxon>Pterygota</taxon>
        <taxon>Neoptera</taxon>
        <taxon>Endopterygota</taxon>
        <taxon>Diptera</taxon>
        <taxon>Brachycera</taxon>
        <taxon>Muscomorpha</taxon>
        <taxon>Muscoidea</taxon>
        <taxon>Muscidae</taxon>
        <taxon>Musca</taxon>
    </lineage>
</organism>
<keyword evidence="12" id="KW-0807">Transducer</keyword>
<evidence type="ECO:0000313" key="15">
    <source>
        <dbReference type="EMBL" id="AFP59879.1"/>
    </source>
</evidence>
<comment type="subcellular location">
    <subcellularLocation>
        <location evidence="1">Cell membrane</location>
        <topology evidence="1">Multi-pass membrane protein</topology>
    </subcellularLocation>
</comment>
<feature type="transmembrane region" description="Helical" evidence="13">
    <location>
        <begin position="272"/>
        <end position="291"/>
    </location>
</feature>
<evidence type="ECO:0000313" key="16">
    <source>
        <dbReference type="EnsemblMetazoa" id="MDOA005988-PB"/>
    </source>
</evidence>
<keyword evidence="7" id="KW-0297">G-protein coupled receptor</keyword>
<reference evidence="15" key="1">
    <citation type="submission" date="2012-08" db="EMBL/GenBank/DDBJ databases">
        <title>Transcriptome of adult Musca domestica launches a platform for comparative house fly gene expression and characterization of differential gene expression among resistant and susceptible house flies.</title>
        <authorList>
            <person name="Liu N."/>
            <person name="Zhang L."/>
            <person name="Li M."/>
            <person name="Reid W."/>
        </authorList>
    </citation>
    <scope>NUCLEOTIDE SEQUENCE</scope>
    <source>
        <strain evidence="15">ALHF</strain>
        <tissue evidence="15">Whole body</tissue>
    </source>
</reference>
<keyword evidence="9" id="KW-1015">Disulfide bond</keyword>
<keyword evidence="4 13" id="KW-0812">Transmembrane</keyword>
<sequence length="541" mass="62294">METQNRHAHYSATLQSRKTPAITALRLSTSTSTSICIVLFTFFTIPTTTCAKEYPCPYSQTVNITDGLRLKDGSYSFEGLIIPANLTAEYKIKIIDGIEYSAPKHWRGCACLLKPCVTFCCAPKMHYDEKHHNCSLNEKDGHSQHTHIEVTFGNGTTSALNIKDTFIVRYEFGCQNKIVERKRNEFWKWDLFENGTLKRDGRLYSTDEYCFTPLENKKTWSLTPLTCERFKKGFRVWIYAICTSLAIIINIGIILMFIAIKDVRNSNYGEGLIFHLFSLTMGLCFLVYLHLKNPLNLSHTACRNIGFLAYFFIIVSFLILNIISGSFWAIFSLKPIKTWYLKVLYGLTFAVGLALKYIVKAVQDSNTGRHLKPGIGEDFCWFDTRLWGILLYFYIPILISMAASMFCSARAYFKIFQLPSDTQMVAGKDFKITKTHFISYCIYILVVFSIWMREMIVYITARIREHFFIIDFWSGICVLSLACVGFVFLLYKNKFVQKWWSENVTGTAKNTEYDLTPDYSFLRVQNVKKSEPSDNAENGTE</sequence>
<dbReference type="InterPro" id="IPR044860">
    <property type="entry name" value="Methusela_ecto_dom_1"/>
</dbReference>
<evidence type="ECO:0000256" key="9">
    <source>
        <dbReference type="ARBA" id="ARBA00023157"/>
    </source>
</evidence>
<feature type="domain" description="Methuselah N-terminal" evidence="14">
    <location>
        <begin position="56"/>
        <end position="227"/>
    </location>
</feature>
<dbReference type="GO" id="GO:0005886">
    <property type="term" value="C:plasma membrane"/>
    <property type="evidence" value="ECO:0007669"/>
    <property type="project" value="UniProtKB-SubCell"/>
</dbReference>
<feature type="transmembrane region" description="Helical" evidence="13">
    <location>
        <begin position="236"/>
        <end position="260"/>
    </location>
</feature>
<feature type="transmembrane region" description="Helical" evidence="13">
    <location>
        <begin position="391"/>
        <end position="413"/>
    </location>
</feature>